<feature type="transmembrane region" description="Helical" evidence="1">
    <location>
        <begin position="76"/>
        <end position="104"/>
    </location>
</feature>
<keyword evidence="1" id="KW-0812">Transmembrane</keyword>
<dbReference type="EMBL" id="ABVL01000021">
    <property type="protein sequence ID" value="EDY17323.1"/>
    <property type="molecule type" value="Genomic_DNA"/>
</dbReference>
<protein>
    <submittedName>
        <fullName evidence="2">Uncharacterized protein</fullName>
    </submittedName>
</protein>
<keyword evidence="1" id="KW-1133">Transmembrane helix</keyword>
<organism evidence="2 3">
    <name type="scientific">Chthoniobacter flavus Ellin428</name>
    <dbReference type="NCBI Taxonomy" id="497964"/>
    <lineage>
        <taxon>Bacteria</taxon>
        <taxon>Pseudomonadati</taxon>
        <taxon>Verrucomicrobiota</taxon>
        <taxon>Spartobacteria</taxon>
        <taxon>Chthoniobacterales</taxon>
        <taxon>Chthoniobacteraceae</taxon>
        <taxon>Chthoniobacter</taxon>
    </lineage>
</organism>
<dbReference type="InParanoid" id="B4D8D0"/>
<keyword evidence="3" id="KW-1185">Reference proteome</keyword>
<keyword evidence="1" id="KW-0472">Membrane</keyword>
<evidence type="ECO:0000256" key="1">
    <source>
        <dbReference type="SAM" id="Phobius"/>
    </source>
</evidence>
<evidence type="ECO:0000313" key="2">
    <source>
        <dbReference type="EMBL" id="EDY17323.1"/>
    </source>
</evidence>
<evidence type="ECO:0000313" key="3">
    <source>
        <dbReference type="Proteomes" id="UP000005824"/>
    </source>
</evidence>
<proteinExistence type="predicted"/>
<dbReference type="AlphaFoldDB" id="B4D8D0"/>
<sequence>MKTTLAIVFLFLLIFFVFILVAMNCEPRVPGPQVITMALEWTLHLIGAAVAVASGVAMLAVAAVHGSFQRQVVLALPLLAGILLMAANWGVALAFGAIVTVWVFKFGAPEIERGTGPAAK</sequence>
<dbReference type="RefSeq" id="WP_006982491.1">
    <property type="nucleotide sequence ID" value="NZ_ABVL01000021.1"/>
</dbReference>
<dbReference type="Proteomes" id="UP000005824">
    <property type="component" value="Unassembled WGS sequence"/>
</dbReference>
<gene>
    <name evidence="2" type="ORF">CfE428DRAFT_5170</name>
</gene>
<dbReference type="STRING" id="497964.CfE428DRAFT_5170"/>
<accession>B4D8D0</accession>
<reference evidence="2 3" key="1">
    <citation type="journal article" date="2011" name="J. Bacteriol.">
        <title>Genome sequence of Chthoniobacter flavus Ellin428, an aerobic heterotrophic soil bacterium.</title>
        <authorList>
            <person name="Kant R."/>
            <person name="van Passel M.W."/>
            <person name="Palva A."/>
            <person name="Lucas S."/>
            <person name="Lapidus A."/>
            <person name="Glavina Del Rio T."/>
            <person name="Dalin E."/>
            <person name="Tice H."/>
            <person name="Bruce D."/>
            <person name="Goodwin L."/>
            <person name="Pitluck S."/>
            <person name="Larimer F.W."/>
            <person name="Land M.L."/>
            <person name="Hauser L."/>
            <person name="Sangwan P."/>
            <person name="de Vos W.M."/>
            <person name="Janssen P.H."/>
            <person name="Smidt H."/>
        </authorList>
    </citation>
    <scope>NUCLEOTIDE SEQUENCE [LARGE SCALE GENOMIC DNA]</scope>
    <source>
        <strain evidence="2 3">Ellin428</strain>
    </source>
</reference>
<name>B4D8D0_9BACT</name>
<feature type="transmembrane region" description="Helical" evidence="1">
    <location>
        <begin position="41"/>
        <end position="64"/>
    </location>
</feature>
<comment type="caution">
    <text evidence="2">The sequence shown here is derived from an EMBL/GenBank/DDBJ whole genome shotgun (WGS) entry which is preliminary data.</text>
</comment>